<evidence type="ECO:0000313" key="10">
    <source>
        <dbReference type="EMBL" id="STO72346.1"/>
    </source>
</evidence>
<dbReference type="GO" id="GO:0005737">
    <property type="term" value="C:cytoplasm"/>
    <property type="evidence" value="ECO:0007669"/>
    <property type="project" value="UniProtKB-SubCell"/>
</dbReference>
<dbReference type="InterPro" id="IPR001328">
    <property type="entry name" value="Pept_tRNA_hydro"/>
</dbReference>
<comment type="function">
    <text evidence="7">Catalyzes the release of premature peptidyl moieties from peptidyl-tRNA molecules trapped in stalled 50S ribosomal subunits, and thus maintains levels of free tRNAs and 50S ribosomes.</text>
</comment>
<dbReference type="PANTHER" id="PTHR17224">
    <property type="entry name" value="PEPTIDYL-TRNA HYDROLASE"/>
    <property type="match status" value="1"/>
</dbReference>
<feature type="binding site" evidence="7">
    <location>
        <position position="53"/>
    </location>
    <ligand>
        <name>tRNA</name>
        <dbReference type="ChEBI" id="CHEBI:17843"/>
    </ligand>
</feature>
<feature type="active site" description="Proton acceptor" evidence="7">
    <location>
        <position position="58"/>
    </location>
</feature>
<dbReference type="SUPFAM" id="SSF53178">
    <property type="entry name" value="Peptidyl-tRNA hydrolase-like"/>
    <property type="match status" value="1"/>
</dbReference>
<comment type="subunit">
    <text evidence="7">Monomer.</text>
</comment>
<evidence type="ECO:0000256" key="2">
    <source>
        <dbReference type="ARBA" id="ARBA00022555"/>
    </source>
</evidence>
<evidence type="ECO:0000256" key="6">
    <source>
        <dbReference type="ARBA" id="ARBA00050038"/>
    </source>
</evidence>
<evidence type="ECO:0000256" key="9">
    <source>
        <dbReference type="RuleBase" id="RU004320"/>
    </source>
</evidence>
<dbReference type="CDD" id="cd00462">
    <property type="entry name" value="PTH"/>
    <property type="match status" value="1"/>
</dbReference>
<reference evidence="10 11" key="1">
    <citation type="submission" date="2018-06" db="EMBL/GenBank/DDBJ databases">
        <authorList>
            <consortium name="Pathogen Informatics"/>
            <person name="Doyle S."/>
        </authorList>
    </citation>
    <scope>NUCLEOTIDE SEQUENCE [LARGE SCALE GENOMIC DNA]</scope>
    <source>
        <strain evidence="10 11">NCTC11296</strain>
    </source>
</reference>
<comment type="catalytic activity">
    <reaction evidence="7 8">
        <text>an N-acyl-L-alpha-aminoacyl-tRNA + H2O = an N-acyl-L-amino acid + a tRNA + H(+)</text>
        <dbReference type="Rhea" id="RHEA:54448"/>
        <dbReference type="Rhea" id="RHEA-COMP:10123"/>
        <dbReference type="Rhea" id="RHEA-COMP:13883"/>
        <dbReference type="ChEBI" id="CHEBI:15377"/>
        <dbReference type="ChEBI" id="CHEBI:15378"/>
        <dbReference type="ChEBI" id="CHEBI:59874"/>
        <dbReference type="ChEBI" id="CHEBI:78442"/>
        <dbReference type="ChEBI" id="CHEBI:138191"/>
        <dbReference type="EC" id="3.1.1.29"/>
    </reaction>
</comment>
<dbReference type="InterPro" id="IPR036416">
    <property type="entry name" value="Pept_tRNA_hydro_sf"/>
</dbReference>
<keyword evidence="7" id="KW-0963">Cytoplasm</keyword>
<comment type="similarity">
    <text evidence="5 7 9">Belongs to the PTH family.</text>
</comment>
<dbReference type="PROSITE" id="PS01195">
    <property type="entry name" value="PEPT_TRNA_HYDROL_1"/>
    <property type="match status" value="1"/>
</dbReference>
<keyword evidence="2 7" id="KW-0820">tRNA-binding</keyword>
<feature type="site" description="Discriminates between blocked and unblocked aminoacyl-tRNA" evidence="7">
    <location>
        <position position="48"/>
    </location>
</feature>
<dbReference type="GO" id="GO:0004045">
    <property type="term" value="F:peptidyl-tRNA hydrolase activity"/>
    <property type="evidence" value="ECO:0007669"/>
    <property type="project" value="UniProtKB-UniRule"/>
</dbReference>
<evidence type="ECO:0000256" key="1">
    <source>
        <dbReference type="ARBA" id="ARBA00013260"/>
    </source>
</evidence>
<dbReference type="EMBL" id="UGHK01000002">
    <property type="protein sequence ID" value="STO72346.1"/>
    <property type="molecule type" value="Genomic_DNA"/>
</dbReference>
<dbReference type="PANTHER" id="PTHR17224:SF1">
    <property type="entry name" value="PEPTIDYL-TRNA HYDROLASE"/>
    <property type="match status" value="1"/>
</dbReference>
<dbReference type="NCBIfam" id="TIGR00447">
    <property type="entry name" value="pth"/>
    <property type="match status" value="1"/>
</dbReference>
<dbReference type="GO" id="GO:0000049">
    <property type="term" value="F:tRNA binding"/>
    <property type="evidence" value="ECO:0007669"/>
    <property type="project" value="UniProtKB-UniRule"/>
</dbReference>
<dbReference type="InterPro" id="IPR018171">
    <property type="entry name" value="Pept_tRNA_hydro_CS"/>
</dbReference>
<proteinExistence type="inferred from homology"/>
<gene>
    <name evidence="7 10" type="primary">pth</name>
    <name evidence="10" type="ORF">NCTC11296_02270</name>
</gene>
<evidence type="ECO:0000313" key="11">
    <source>
        <dbReference type="Proteomes" id="UP000254465"/>
    </source>
</evidence>
<dbReference type="FunFam" id="3.40.50.1470:FF:000001">
    <property type="entry name" value="Peptidyl-tRNA hydrolase"/>
    <property type="match status" value="1"/>
</dbReference>
<dbReference type="HAMAP" id="MF_00083">
    <property type="entry name" value="Pept_tRNA_hydro_bact"/>
    <property type="match status" value="1"/>
</dbReference>
<dbReference type="Pfam" id="PF01195">
    <property type="entry name" value="Pept_tRNA_hydro"/>
    <property type="match status" value="1"/>
</dbReference>
<dbReference type="GO" id="GO:0072344">
    <property type="term" value="P:rescue of stalled ribosome"/>
    <property type="evidence" value="ECO:0007669"/>
    <property type="project" value="UniProtKB-UniRule"/>
</dbReference>
<evidence type="ECO:0000256" key="4">
    <source>
        <dbReference type="ARBA" id="ARBA00022884"/>
    </source>
</evidence>
<sequence length="230" mass="25622">MSSARTLALTLSFRFGWFFTTFFATMAHYFCPVKESMSEIKLIVGLANPSDKYADTRHNAGEWVIDRLARQFHFQLKEESKFFGKTARAVIFGEEIRFLVPTTFMNLSGKAVSALANFYRIKPEEILIIHDELDLPPGVAKIKQGGGHGGHNGLRDSIAQLGNNKNFYRLRVGIGHPGDKNLVSAYVLGKPSPTDWQLIDKALDEAAACVEILIKEGITKATNRLNSFKA</sequence>
<evidence type="ECO:0000256" key="7">
    <source>
        <dbReference type="HAMAP-Rule" id="MF_00083"/>
    </source>
</evidence>
<accession>A0A377IAP4</accession>
<evidence type="ECO:0000256" key="8">
    <source>
        <dbReference type="RuleBase" id="RU000673"/>
    </source>
</evidence>
<dbReference type="AlphaFoldDB" id="A0A377IAP4"/>
<dbReference type="Proteomes" id="UP000254465">
    <property type="component" value="Unassembled WGS sequence"/>
</dbReference>
<feature type="binding site" evidence="7">
    <location>
        <position position="104"/>
    </location>
    <ligand>
        <name>tRNA</name>
        <dbReference type="ChEBI" id="CHEBI:17843"/>
    </ligand>
</feature>
<dbReference type="EC" id="3.1.1.29" evidence="1 7"/>
<name>A0A377IAP4_AVIPA</name>
<protein>
    <recommendedName>
        <fullName evidence="6 7">Peptidyl-tRNA hydrolase</fullName>
        <shortName evidence="7">Pth</shortName>
        <ecNumber evidence="1 7">3.1.1.29</ecNumber>
    </recommendedName>
</protein>
<keyword evidence="3 7" id="KW-0378">Hydrolase</keyword>
<dbReference type="Gene3D" id="3.40.50.1470">
    <property type="entry name" value="Peptidyl-tRNA hydrolase"/>
    <property type="match status" value="1"/>
</dbReference>
<keyword evidence="4 7" id="KW-0694">RNA-binding</keyword>
<feature type="binding site" evidence="7">
    <location>
        <position position="106"/>
    </location>
    <ligand>
        <name>tRNA</name>
        <dbReference type="ChEBI" id="CHEBI:17843"/>
    </ligand>
</feature>
<evidence type="ECO:0000256" key="5">
    <source>
        <dbReference type="ARBA" id="ARBA00038063"/>
    </source>
</evidence>
<evidence type="ECO:0000256" key="3">
    <source>
        <dbReference type="ARBA" id="ARBA00022801"/>
    </source>
</evidence>
<dbReference type="GO" id="GO:0006515">
    <property type="term" value="P:protein quality control for misfolded or incompletely synthesized proteins"/>
    <property type="evidence" value="ECO:0007669"/>
    <property type="project" value="UniProtKB-UniRule"/>
</dbReference>
<comment type="function">
    <text evidence="7">Hydrolyzes ribosome-free peptidyl-tRNAs (with 1 or more amino acids incorporated), which drop off the ribosome during protein synthesis, or as a result of ribosome stalling.</text>
</comment>
<organism evidence="10 11">
    <name type="scientific">Avibacterium paragallinarum</name>
    <name type="common">Haemophilus gallinarum</name>
    <dbReference type="NCBI Taxonomy" id="728"/>
    <lineage>
        <taxon>Bacteria</taxon>
        <taxon>Pseudomonadati</taxon>
        <taxon>Pseudomonadota</taxon>
        <taxon>Gammaproteobacteria</taxon>
        <taxon>Pasteurellales</taxon>
        <taxon>Pasteurellaceae</taxon>
        <taxon>Avibacterium</taxon>
    </lineage>
</organism>
<feature type="binding site" evidence="7">
    <location>
        <position position="152"/>
    </location>
    <ligand>
        <name>tRNA</name>
        <dbReference type="ChEBI" id="CHEBI:17843"/>
    </ligand>
</feature>
<comment type="subcellular location">
    <subcellularLocation>
        <location evidence="7">Cytoplasm</location>
    </subcellularLocation>
</comment>
<feature type="site" description="Stabilizes the basic form of H active site to accept a proton" evidence="7">
    <location>
        <position position="131"/>
    </location>
</feature>